<dbReference type="Gene3D" id="1.20.1070.10">
    <property type="entry name" value="Rhodopsin 7-helix transmembrane proteins"/>
    <property type="match status" value="1"/>
</dbReference>
<accession>A0A914VRW3</accession>
<dbReference type="PANTHER" id="PTHR46561:SF11">
    <property type="entry name" value="SERPENTINE RECEPTOR CLASS ALPHA_BETA-14"/>
    <property type="match status" value="1"/>
</dbReference>
<dbReference type="AlphaFoldDB" id="A0A914VRW3"/>
<evidence type="ECO:0000256" key="4">
    <source>
        <dbReference type="ARBA" id="ARBA00023136"/>
    </source>
</evidence>
<feature type="transmembrane region" description="Helical" evidence="5">
    <location>
        <begin position="98"/>
        <end position="119"/>
    </location>
</feature>
<keyword evidence="3 5" id="KW-1133">Transmembrane helix</keyword>
<protein>
    <submittedName>
        <fullName evidence="7">Uncharacterized protein</fullName>
    </submittedName>
</protein>
<keyword evidence="6" id="KW-1185">Reference proteome</keyword>
<evidence type="ECO:0000256" key="3">
    <source>
        <dbReference type="ARBA" id="ARBA00022989"/>
    </source>
</evidence>
<dbReference type="SUPFAM" id="SSF81321">
    <property type="entry name" value="Family A G protein-coupled receptor-like"/>
    <property type="match status" value="1"/>
</dbReference>
<feature type="transmembrane region" description="Helical" evidence="5">
    <location>
        <begin position="16"/>
        <end position="34"/>
    </location>
</feature>
<dbReference type="Pfam" id="PF10292">
    <property type="entry name" value="7TM_GPCR_Srab"/>
    <property type="match status" value="1"/>
</dbReference>
<evidence type="ECO:0000313" key="6">
    <source>
        <dbReference type="Proteomes" id="UP000887566"/>
    </source>
</evidence>
<feature type="transmembrane region" description="Helical" evidence="5">
    <location>
        <begin position="62"/>
        <end position="86"/>
    </location>
</feature>
<proteinExistence type="predicted"/>
<organism evidence="6 7">
    <name type="scientific">Plectus sambesii</name>
    <dbReference type="NCBI Taxonomy" id="2011161"/>
    <lineage>
        <taxon>Eukaryota</taxon>
        <taxon>Metazoa</taxon>
        <taxon>Ecdysozoa</taxon>
        <taxon>Nematoda</taxon>
        <taxon>Chromadorea</taxon>
        <taxon>Plectida</taxon>
        <taxon>Plectina</taxon>
        <taxon>Plectoidea</taxon>
        <taxon>Plectidae</taxon>
        <taxon>Plectus</taxon>
    </lineage>
</organism>
<dbReference type="GO" id="GO:0016020">
    <property type="term" value="C:membrane"/>
    <property type="evidence" value="ECO:0007669"/>
    <property type="project" value="UniProtKB-SubCell"/>
</dbReference>
<name>A0A914VRW3_9BILA</name>
<dbReference type="PANTHER" id="PTHR46561">
    <property type="entry name" value="SERPENTINE RECEPTOR, CLASS AB (CLASS A-LIKE)-RELATED"/>
    <property type="match status" value="1"/>
</dbReference>
<comment type="subcellular location">
    <subcellularLocation>
        <location evidence="1">Membrane</location>
        <topology evidence="1">Multi-pass membrane protein</topology>
    </subcellularLocation>
</comment>
<reference evidence="7" key="1">
    <citation type="submission" date="2022-11" db="UniProtKB">
        <authorList>
            <consortium name="WormBaseParasite"/>
        </authorList>
    </citation>
    <scope>IDENTIFICATION</scope>
</reference>
<sequence>MTSTKTTTTLSDLNKSMGAVELIALGILYGLLYYNAKKKTQLQEASLTEKYQVDENLRSIRLLIPMMVTHFCCFMPTLIAFPLYFAIDPSADPRHYSIFLEVFGLTILYAIVLPIVLFWRHKSIRNDLWKSMGISSRVEPEEARADGRTQEQVRHFTLLSFAWEREIAGR</sequence>
<dbReference type="Proteomes" id="UP000887566">
    <property type="component" value="Unplaced"/>
</dbReference>
<keyword evidence="2 5" id="KW-0812">Transmembrane</keyword>
<evidence type="ECO:0000256" key="5">
    <source>
        <dbReference type="SAM" id="Phobius"/>
    </source>
</evidence>
<dbReference type="WBParaSite" id="PSAMB.scaffold235size63155.g3623.t1">
    <property type="protein sequence ID" value="PSAMB.scaffold235size63155.g3623.t1"/>
    <property type="gene ID" value="PSAMB.scaffold235size63155.g3623"/>
</dbReference>
<evidence type="ECO:0000313" key="7">
    <source>
        <dbReference type="WBParaSite" id="PSAMB.scaffold235size63155.g3623.t1"/>
    </source>
</evidence>
<dbReference type="InterPro" id="IPR019408">
    <property type="entry name" value="7TM_GPCR_serpentine_rcpt_Srab"/>
</dbReference>
<evidence type="ECO:0000256" key="2">
    <source>
        <dbReference type="ARBA" id="ARBA00022692"/>
    </source>
</evidence>
<dbReference type="InterPro" id="IPR053286">
    <property type="entry name" value="Nematode_rcpt-like_srab"/>
</dbReference>
<evidence type="ECO:0000256" key="1">
    <source>
        <dbReference type="ARBA" id="ARBA00004141"/>
    </source>
</evidence>
<keyword evidence="4 5" id="KW-0472">Membrane</keyword>